<keyword evidence="5" id="KW-1133">Transmembrane helix</keyword>
<protein>
    <recommendedName>
        <fullName evidence="6">Peptidase C1A papain C-terminal domain-containing protein</fullName>
    </recommendedName>
</protein>
<evidence type="ECO:0000313" key="7">
    <source>
        <dbReference type="EMBL" id="PKI79187.1"/>
    </source>
</evidence>
<dbReference type="Proteomes" id="UP000233551">
    <property type="component" value="Unassembled WGS sequence"/>
</dbReference>
<evidence type="ECO:0000313" key="8">
    <source>
        <dbReference type="Proteomes" id="UP000233551"/>
    </source>
</evidence>
<dbReference type="EMBL" id="PGOL01000016">
    <property type="protein sequence ID" value="PKI79187.1"/>
    <property type="molecule type" value="Genomic_DNA"/>
</dbReference>
<evidence type="ECO:0000256" key="1">
    <source>
        <dbReference type="ARBA" id="ARBA00008455"/>
    </source>
</evidence>
<keyword evidence="2" id="KW-0645">Protease</keyword>
<accession>A0A2I0LES5</accession>
<evidence type="ECO:0000259" key="6">
    <source>
        <dbReference type="SMART" id="SM00645"/>
    </source>
</evidence>
<name>A0A2I0LES5_PUNGR</name>
<keyword evidence="5" id="KW-0472">Membrane</keyword>
<dbReference type="STRING" id="22663.A0A2I0LES5"/>
<dbReference type="SUPFAM" id="SSF54001">
    <property type="entry name" value="Cysteine proteinases"/>
    <property type="match status" value="1"/>
</dbReference>
<evidence type="ECO:0000256" key="4">
    <source>
        <dbReference type="ARBA" id="ARBA00022807"/>
    </source>
</evidence>
<dbReference type="InterPro" id="IPR013128">
    <property type="entry name" value="Peptidase_C1A"/>
</dbReference>
<proteinExistence type="inferred from homology"/>
<dbReference type="AlphaFoldDB" id="A0A2I0LES5"/>
<dbReference type="PANTHER" id="PTHR12411">
    <property type="entry name" value="CYSTEINE PROTEASE FAMILY C1-RELATED"/>
    <property type="match status" value="1"/>
</dbReference>
<feature type="domain" description="Peptidase C1A papain C-terminal" evidence="6">
    <location>
        <begin position="50"/>
        <end position="257"/>
    </location>
</feature>
<evidence type="ECO:0000256" key="2">
    <source>
        <dbReference type="ARBA" id="ARBA00022670"/>
    </source>
</evidence>
<dbReference type="InterPro" id="IPR000668">
    <property type="entry name" value="Peptidase_C1A_C"/>
</dbReference>
<gene>
    <name evidence="7" type="ORF">CRG98_000479</name>
</gene>
<dbReference type="Pfam" id="PF00112">
    <property type="entry name" value="Peptidase_C1"/>
    <property type="match status" value="1"/>
</dbReference>
<reference evidence="7 8" key="1">
    <citation type="submission" date="2017-11" db="EMBL/GenBank/DDBJ databases">
        <title>De-novo sequencing of pomegranate (Punica granatum L.) genome.</title>
        <authorList>
            <person name="Akparov Z."/>
            <person name="Amiraslanov A."/>
            <person name="Hajiyeva S."/>
            <person name="Abbasov M."/>
            <person name="Kaur K."/>
            <person name="Hamwieh A."/>
            <person name="Solovyev V."/>
            <person name="Salamov A."/>
            <person name="Braich B."/>
            <person name="Kosarev P."/>
            <person name="Mahmoud A."/>
            <person name="Hajiyev E."/>
            <person name="Babayeva S."/>
            <person name="Izzatullayeva V."/>
            <person name="Mammadov A."/>
            <person name="Mammadov A."/>
            <person name="Sharifova S."/>
            <person name="Ojaghi J."/>
            <person name="Eynullazada K."/>
            <person name="Bayramov B."/>
            <person name="Abdulazimova A."/>
            <person name="Shahmuradov I."/>
        </authorList>
    </citation>
    <scope>NUCLEOTIDE SEQUENCE [LARGE SCALE GENOMIC DNA]</scope>
    <source>
        <strain evidence="8">cv. AG2017</strain>
        <tissue evidence="7">Leaf</tissue>
    </source>
</reference>
<keyword evidence="8" id="KW-1185">Reference proteome</keyword>
<comment type="caution">
    <text evidence="7">The sequence shown here is derived from an EMBL/GenBank/DDBJ whole genome shotgun (WGS) entry which is preliminary data.</text>
</comment>
<dbReference type="SMART" id="SM00645">
    <property type="entry name" value="Pept_C1"/>
    <property type="match status" value="1"/>
</dbReference>
<keyword evidence="3" id="KW-0378">Hydrolase</keyword>
<evidence type="ECO:0000256" key="3">
    <source>
        <dbReference type="ARBA" id="ARBA00022801"/>
    </source>
</evidence>
<dbReference type="InterPro" id="IPR038765">
    <property type="entry name" value="Papain-like_cys_pep_sf"/>
</dbReference>
<comment type="similarity">
    <text evidence="1">Belongs to the peptidase C1 family.</text>
</comment>
<dbReference type="GO" id="GO:0006508">
    <property type="term" value="P:proteolysis"/>
    <property type="evidence" value="ECO:0007669"/>
    <property type="project" value="UniProtKB-KW"/>
</dbReference>
<feature type="transmembrane region" description="Helical" evidence="5">
    <location>
        <begin position="32"/>
        <end position="50"/>
    </location>
</feature>
<organism evidence="7 8">
    <name type="scientific">Punica granatum</name>
    <name type="common">Pomegranate</name>
    <dbReference type="NCBI Taxonomy" id="22663"/>
    <lineage>
        <taxon>Eukaryota</taxon>
        <taxon>Viridiplantae</taxon>
        <taxon>Streptophyta</taxon>
        <taxon>Embryophyta</taxon>
        <taxon>Tracheophyta</taxon>
        <taxon>Spermatophyta</taxon>
        <taxon>Magnoliopsida</taxon>
        <taxon>eudicotyledons</taxon>
        <taxon>Gunneridae</taxon>
        <taxon>Pentapetalae</taxon>
        <taxon>rosids</taxon>
        <taxon>malvids</taxon>
        <taxon>Myrtales</taxon>
        <taxon>Lythraceae</taxon>
        <taxon>Punica</taxon>
    </lineage>
</organism>
<evidence type="ECO:0000256" key="5">
    <source>
        <dbReference type="SAM" id="Phobius"/>
    </source>
</evidence>
<sequence>MDSSTVCHFSLILQSRPEELFNKRVIDHGTRVFVLGSTCFLFVELFWVAIDSIVGIRQEISVFDLELSGRSSCCWAQAVVTAIATTYRFVRGEDLPPLSAREMQDSLPKKSRLHFGLAYVIKHGGLIQESEYEPQHLGRHFMRYGHIDGYKMINVYNEAELFEAIKQRPLLASFEVTEDFQNYKDGVCLGRGRIVGVHAMLVIGFCTIRMETGKVEDCWIVQNIWGLEWGSNGCAFVVRNSRDCSRMRLLDAIEIDLAAA</sequence>
<dbReference type="Gene3D" id="3.90.70.10">
    <property type="entry name" value="Cysteine proteinases"/>
    <property type="match status" value="1"/>
</dbReference>
<dbReference type="GO" id="GO:0008234">
    <property type="term" value="F:cysteine-type peptidase activity"/>
    <property type="evidence" value="ECO:0007669"/>
    <property type="project" value="UniProtKB-KW"/>
</dbReference>
<keyword evidence="5" id="KW-0812">Transmembrane</keyword>
<keyword evidence="4" id="KW-0788">Thiol protease</keyword>